<evidence type="ECO:0000313" key="2">
    <source>
        <dbReference type="EMBL" id="KPA37573.1"/>
    </source>
</evidence>
<dbReference type="Pfam" id="PF01498">
    <property type="entry name" value="HTH_Tnp_Tc3_2"/>
    <property type="match status" value="1"/>
</dbReference>
<dbReference type="GO" id="GO:0015074">
    <property type="term" value="P:DNA integration"/>
    <property type="evidence" value="ECO:0007669"/>
    <property type="project" value="InterPro"/>
</dbReference>
<keyword evidence="3" id="KW-1185">Reference proteome</keyword>
<reference evidence="2 3" key="1">
    <citation type="submission" date="2015-04" db="EMBL/GenBank/DDBJ databases">
        <title>The draft genome sequence of Fusarium langsethiae, a T-2/HT-2 mycotoxin producer.</title>
        <authorList>
            <person name="Lysoe E."/>
            <person name="Divon H.H."/>
            <person name="Terzi V."/>
            <person name="Orru L."/>
            <person name="Lamontanara A."/>
            <person name="Kolseth A.-K."/>
            <person name="Frandsen R.J."/>
            <person name="Nielsen K."/>
            <person name="Thrane U."/>
        </authorList>
    </citation>
    <scope>NUCLEOTIDE SEQUENCE [LARGE SCALE GENOMIC DNA]</scope>
    <source>
        <strain evidence="2 3">Fl201059</strain>
    </source>
</reference>
<dbReference type="InterPro" id="IPR002492">
    <property type="entry name" value="Transposase_Tc1-like"/>
</dbReference>
<dbReference type="GO" id="GO:0003677">
    <property type="term" value="F:DNA binding"/>
    <property type="evidence" value="ECO:0007669"/>
    <property type="project" value="InterPro"/>
</dbReference>
<comment type="caution">
    <text evidence="2">The sequence shown here is derived from an EMBL/GenBank/DDBJ whole genome shotgun (WGS) entry which is preliminary data.</text>
</comment>
<dbReference type="GO" id="GO:0006313">
    <property type="term" value="P:DNA transposition"/>
    <property type="evidence" value="ECO:0007669"/>
    <property type="project" value="InterPro"/>
</dbReference>
<dbReference type="AlphaFoldDB" id="A0A0M9EQ39"/>
<dbReference type="Gene3D" id="3.30.420.10">
    <property type="entry name" value="Ribonuclease H-like superfamily/Ribonuclease H"/>
    <property type="match status" value="1"/>
</dbReference>
<evidence type="ECO:0000313" key="3">
    <source>
        <dbReference type="Proteomes" id="UP000037904"/>
    </source>
</evidence>
<dbReference type="InterPro" id="IPR036397">
    <property type="entry name" value="RNaseH_sf"/>
</dbReference>
<protein>
    <submittedName>
        <fullName evidence="2">Transposase</fullName>
    </submittedName>
</protein>
<organism evidence="2 3">
    <name type="scientific">Fusarium langsethiae</name>
    <dbReference type="NCBI Taxonomy" id="179993"/>
    <lineage>
        <taxon>Eukaryota</taxon>
        <taxon>Fungi</taxon>
        <taxon>Dikarya</taxon>
        <taxon>Ascomycota</taxon>
        <taxon>Pezizomycotina</taxon>
        <taxon>Sordariomycetes</taxon>
        <taxon>Hypocreomycetidae</taxon>
        <taxon>Hypocreales</taxon>
        <taxon>Nectriaceae</taxon>
        <taxon>Fusarium</taxon>
    </lineage>
</organism>
<feature type="domain" description="Transposase Tc1-like" evidence="1">
    <location>
        <begin position="3"/>
        <end position="64"/>
    </location>
</feature>
<sequence length="106" mass="13200">MLIDRDAFISYYEIIEGTGLSCHRSTIRRWLIREGIQHRHALRRPFLSEKNAGIRKNFCDRYRHEDEAFWYSWWFSDECSIDRTDSDYTKWSFYRPGERLHRKKRY</sequence>
<gene>
    <name evidence="2" type="ORF">FLAG1_09618</name>
</gene>
<dbReference type="EMBL" id="JXCE01000392">
    <property type="protein sequence ID" value="KPA37573.1"/>
    <property type="molecule type" value="Genomic_DNA"/>
</dbReference>
<name>A0A0M9EQ39_FUSLA</name>
<evidence type="ECO:0000259" key="1">
    <source>
        <dbReference type="Pfam" id="PF01498"/>
    </source>
</evidence>
<proteinExistence type="predicted"/>
<accession>A0A0M9EQ39</accession>
<dbReference type="Proteomes" id="UP000037904">
    <property type="component" value="Unassembled WGS sequence"/>
</dbReference>